<gene>
    <name evidence="9" type="ORF">DCCM_4722</name>
</gene>
<evidence type="ECO:0000256" key="5">
    <source>
        <dbReference type="ARBA" id="ARBA00023172"/>
    </source>
</evidence>
<dbReference type="Pfam" id="PF02899">
    <property type="entry name" value="Phage_int_SAM_1"/>
    <property type="match status" value="1"/>
</dbReference>
<comment type="function">
    <text evidence="1">Site-specific tyrosine recombinase, which acts by catalyzing the cutting and rejoining of the recombining DNA molecules.</text>
</comment>
<dbReference type="Gene3D" id="1.10.443.10">
    <property type="entry name" value="Intergrase catalytic core"/>
    <property type="match status" value="1"/>
</dbReference>
<dbReference type="Pfam" id="PF00589">
    <property type="entry name" value="Phage_integrase"/>
    <property type="match status" value="1"/>
</dbReference>
<dbReference type="PANTHER" id="PTHR30349:SF81">
    <property type="entry name" value="TYROSINE RECOMBINASE XERC"/>
    <property type="match status" value="1"/>
</dbReference>
<evidence type="ECO:0000256" key="6">
    <source>
        <dbReference type="PROSITE-ProRule" id="PRU01248"/>
    </source>
</evidence>
<dbReference type="InterPro" id="IPR050090">
    <property type="entry name" value="Tyrosine_recombinase_XerCD"/>
</dbReference>
<dbReference type="GO" id="GO:0006310">
    <property type="term" value="P:DNA recombination"/>
    <property type="evidence" value="ECO:0007669"/>
    <property type="project" value="UniProtKB-KW"/>
</dbReference>
<dbReference type="InterPro" id="IPR044068">
    <property type="entry name" value="CB"/>
</dbReference>
<evidence type="ECO:0000256" key="2">
    <source>
        <dbReference type="ARBA" id="ARBA00008857"/>
    </source>
</evidence>
<dbReference type="PANTHER" id="PTHR30349">
    <property type="entry name" value="PHAGE INTEGRASE-RELATED"/>
    <property type="match status" value="1"/>
</dbReference>
<feature type="domain" description="Tyr recombinase" evidence="7">
    <location>
        <begin position="105"/>
        <end position="297"/>
    </location>
</feature>
<dbReference type="InterPro" id="IPR011010">
    <property type="entry name" value="DNA_brk_join_enz"/>
</dbReference>
<name>A0A2L2XIR4_9FIRM</name>
<comment type="caution">
    <text evidence="9">The sequence shown here is derived from an EMBL/GenBank/DDBJ whole genome shotgun (WGS) entry which is preliminary data.</text>
</comment>
<keyword evidence="3" id="KW-0229">DNA integration</keyword>
<protein>
    <submittedName>
        <fullName evidence="9">Site-specific recombinase XerD</fullName>
    </submittedName>
</protein>
<comment type="similarity">
    <text evidence="2">Belongs to the 'phage' integrase family.</text>
</comment>
<dbReference type="PROSITE" id="PS51898">
    <property type="entry name" value="TYR_RECOMBINASE"/>
    <property type="match status" value="1"/>
</dbReference>
<evidence type="ECO:0000256" key="1">
    <source>
        <dbReference type="ARBA" id="ARBA00003283"/>
    </source>
</evidence>
<dbReference type="InterPro" id="IPR013762">
    <property type="entry name" value="Integrase-like_cat_sf"/>
</dbReference>
<dbReference type="EMBL" id="BFAV01000174">
    <property type="protein sequence ID" value="GBF35593.1"/>
    <property type="molecule type" value="Genomic_DNA"/>
</dbReference>
<reference evidence="10" key="1">
    <citation type="submission" date="2018-02" db="EMBL/GenBank/DDBJ databases">
        <title>Genome sequence of Desulfocucumis palustris strain NAW-5.</title>
        <authorList>
            <person name="Watanabe M."/>
            <person name="Kojima H."/>
            <person name="Fukui M."/>
        </authorList>
    </citation>
    <scope>NUCLEOTIDE SEQUENCE [LARGE SCALE GENOMIC DNA]</scope>
    <source>
        <strain evidence="10">NAW-5</strain>
    </source>
</reference>
<evidence type="ECO:0000259" key="7">
    <source>
        <dbReference type="PROSITE" id="PS51898"/>
    </source>
</evidence>
<accession>A0A2L2XIR4</accession>
<evidence type="ECO:0000313" key="10">
    <source>
        <dbReference type="Proteomes" id="UP000239549"/>
    </source>
</evidence>
<proteinExistence type="inferred from homology"/>
<dbReference type="SUPFAM" id="SSF56349">
    <property type="entry name" value="DNA breaking-rejoining enzymes"/>
    <property type="match status" value="1"/>
</dbReference>
<feature type="domain" description="Core-binding (CB)" evidence="8">
    <location>
        <begin position="2"/>
        <end position="83"/>
    </location>
</feature>
<dbReference type="InterPro" id="IPR002104">
    <property type="entry name" value="Integrase_catalytic"/>
</dbReference>
<dbReference type="InterPro" id="IPR004107">
    <property type="entry name" value="Integrase_SAM-like_N"/>
</dbReference>
<sequence>MLNLEKLSFGYMEYCQYQKNLNHKTLKAYNIDLKQFIDFIYNYNGELSRVSLSDYITFLHKTYKPRSIKRKIASVKAFLNYLEYEAIIEENPFMKIRLKIKEPLTLPKTIPIKTIQLIFSTAYQKLSQQKNTSLYQYSTVLRDIAVLELLFATGIRVSELCSLMSRDVDLLEGTIKIYGKGSKERIVQIGNQQVLTSLSNYKNAFKDEILNAGYFFINRLQRRLSEQSVRIMINKYVEIAGLSNHITPHMFRHSFATLLLEEDVDIRFIQKLLGHSSIITTQIYTHVASNKQRDILTSKHPRNRIMV</sequence>
<dbReference type="GO" id="GO:0003677">
    <property type="term" value="F:DNA binding"/>
    <property type="evidence" value="ECO:0007669"/>
    <property type="project" value="UniProtKB-UniRule"/>
</dbReference>
<dbReference type="OrthoDB" id="9785687at2"/>
<keyword evidence="5" id="KW-0233">DNA recombination</keyword>
<evidence type="ECO:0000313" key="9">
    <source>
        <dbReference type="EMBL" id="GBF35593.1"/>
    </source>
</evidence>
<dbReference type="RefSeq" id="WP_104373650.1">
    <property type="nucleotide sequence ID" value="NZ_BFAV01000174.1"/>
</dbReference>
<dbReference type="InterPro" id="IPR010998">
    <property type="entry name" value="Integrase_recombinase_N"/>
</dbReference>
<dbReference type="Gene3D" id="1.10.150.130">
    <property type="match status" value="1"/>
</dbReference>
<dbReference type="PROSITE" id="PS51900">
    <property type="entry name" value="CB"/>
    <property type="match status" value="1"/>
</dbReference>
<dbReference type="AlphaFoldDB" id="A0A2L2XIR4"/>
<evidence type="ECO:0000256" key="3">
    <source>
        <dbReference type="ARBA" id="ARBA00022908"/>
    </source>
</evidence>
<dbReference type="Proteomes" id="UP000239549">
    <property type="component" value="Unassembled WGS sequence"/>
</dbReference>
<evidence type="ECO:0000256" key="4">
    <source>
        <dbReference type="ARBA" id="ARBA00023125"/>
    </source>
</evidence>
<keyword evidence="10" id="KW-1185">Reference proteome</keyword>
<evidence type="ECO:0000259" key="8">
    <source>
        <dbReference type="PROSITE" id="PS51900"/>
    </source>
</evidence>
<organism evidence="9 10">
    <name type="scientific">Desulfocucumis palustris</name>
    <dbReference type="NCBI Taxonomy" id="1898651"/>
    <lineage>
        <taxon>Bacteria</taxon>
        <taxon>Bacillati</taxon>
        <taxon>Bacillota</taxon>
        <taxon>Clostridia</taxon>
        <taxon>Eubacteriales</taxon>
        <taxon>Desulfocucumaceae</taxon>
        <taxon>Desulfocucumis</taxon>
    </lineage>
</organism>
<dbReference type="GO" id="GO:0015074">
    <property type="term" value="P:DNA integration"/>
    <property type="evidence" value="ECO:0007669"/>
    <property type="project" value="UniProtKB-KW"/>
</dbReference>
<keyword evidence="4 6" id="KW-0238">DNA-binding</keyword>